<reference evidence="3 4" key="1">
    <citation type="submission" date="2017-06" db="EMBL/GenBank/DDBJ databases">
        <authorList>
            <person name="Kim H.J."/>
            <person name="Triplett B.A."/>
        </authorList>
    </citation>
    <scope>NUCLEOTIDE SEQUENCE [LARGE SCALE GENOMIC DNA]</scope>
    <source>
        <strain evidence="3 4">CGMCC 4.2132</strain>
    </source>
</reference>
<feature type="region of interest" description="Disordered" evidence="1">
    <location>
        <begin position="1"/>
        <end position="47"/>
    </location>
</feature>
<name>A0A239MPB7_9ACTN</name>
<feature type="transmembrane region" description="Helical" evidence="2">
    <location>
        <begin position="132"/>
        <end position="151"/>
    </location>
</feature>
<sequence>MGRDGNQEPKAESPGEQTGPLGPEPQRGIDHHPTGDMLSDEWIQETAQEPVPNVGDRVILHLDGSREIISPDGSRKIVHLDEYRDTSEFNRVDAPTGAQDSAQVRSFLGSGWRENLDLPDERRHRGKRKSRLLLAAVGGIVIVGLASGWMMSSTGTTPGTSCASGAQCTTAEHPEQPSESPASLPAETTDPSVEPTVTVKPTTVPRVRESRTSDPRPTVTRSSTPPPKPSPTRQREESSSLNLDPEPETPTRPAPSSTQPAKTAKPSESAPPAESSTPTQEPTSAGNPSPSDPPKKGGLLDWLF</sequence>
<proteinExistence type="predicted"/>
<feature type="compositionally biased region" description="Low complexity" evidence="1">
    <location>
        <begin position="260"/>
        <end position="279"/>
    </location>
</feature>
<organism evidence="3 4">
    <name type="scientific">Streptosporangium subroseum</name>
    <dbReference type="NCBI Taxonomy" id="106412"/>
    <lineage>
        <taxon>Bacteria</taxon>
        <taxon>Bacillati</taxon>
        <taxon>Actinomycetota</taxon>
        <taxon>Actinomycetes</taxon>
        <taxon>Streptosporangiales</taxon>
        <taxon>Streptosporangiaceae</taxon>
        <taxon>Streptosporangium</taxon>
    </lineage>
</organism>
<feature type="region of interest" description="Disordered" evidence="1">
    <location>
        <begin position="156"/>
        <end position="304"/>
    </location>
</feature>
<accession>A0A239MPB7</accession>
<feature type="compositionally biased region" description="Polar residues" evidence="1">
    <location>
        <begin position="280"/>
        <end position="289"/>
    </location>
</feature>
<gene>
    <name evidence="3" type="ORF">SAMN05216276_104371</name>
</gene>
<keyword evidence="2" id="KW-0472">Membrane</keyword>
<evidence type="ECO:0000256" key="2">
    <source>
        <dbReference type="SAM" id="Phobius"/>
    </source>
</evidence>
<evidence type="ECO:0000256" key="1">
    <source>
        <dbReference type="SAM" id="MobiDB-lite"/>
    </source>
</evidence>
<evidence type="ECO:0000313" key="3">
    <source>
        <dbReference type="EMBL" id="SNT44330.1"/>
    </source>
</evidence>
<feature type="compositionally biased region" description="Low complexity" evidence="1">
    <location>
        <begin position="191"/>
        <end position="205"/>
    </location>
</feature>
<keyword evidence="2" id="KW-1133">Transmembrane helix</keyword>
<dbReference type="EMBL" id="FZOD01000043">
    <property type="protein sequence ID" value="SNT44330.1"/>
    <property type="molecule type" value="Genomic_DNA"/>
</dbReference>
<keyword evidence="2" id="KW-0812">Transmembrane</keyword>
<dbReference type="AlphaFoldDB" id="A0A239MPB7"/>
<feature type="compositionally biased region" description="Low complexity" evidence="1">
    <location>
        <begin position="156"/>
        <end position="166"/>
    </location>
</feature>
<feature type="compositionally biased region" description="Basic and acidic residues" evidence="1">
    <location>
        <begin position="1"/>
        <end position="13"/>
    </location>
</feature>
<evidence type="ECO:0000313" key="4">
    <source>
        <dbReference type="Proteomes" id="UP000198282"/>
    </source>
</evidence>
<keyword evidence="4" id="KW-1185">Reference proteome</keyword>
<protein>
    <submittedName>
        <fullName evidence="3">Uncharacterized protein</fullName>
    </submittedName>
</protein>
<dbReference type="Proteomes" id="UP000198282">
    <property type="component" value="Unassembled WGS sequence"/>
</dbReference>